<accession>A0AAD4QQY2</accession>
<organism evidence="2 3">
    <name type="scientific">Ditylenchus destructor</name>
    <dbReference type="NCBI Taxonomy" id="166010"/>
    <lineage>
        <taxon>Eukaryota</taxon>
        <taxon>Metazoa</taxon>
        <taxon>Ecdysozoa</taxon>
        <taxon>Nematoda</taxon>
        <taxon>Chromadorea</taxon>
        <taxon>Rhabditida</taxon>
        <taxon>Tylenchina</taxon>
        <taxon>Tylenchomorpha</taxon>
        <taxon>Sphaerularioidea</taxon>
        <taxon>Anguinidae</taxon>
        <taxon>Anguininae</taxon>
        <taxon>Ditylenchus</taxon>
    </lineage>
</organism>
<evidence type="ECO:0000313" key="2">
    <source>
        <dbReference type="EMBL" id="KAI1690657.1"/>
    </source>
</evidence>
<dbReference type="EMBL" id="JAKKPZ010001117">
    <property type="protein sequence ID" value="KAI1690657.1"/>
    <property type="molecule type" value="Genomic_DNA"/>
</dbReference>
<reference evidence="2" key="1">
    <citation type="submission" date="2022-01" db="EMBL/GenBank/DDBJ databases">
        <title>Genome Sequence Resource for Two Populations of Ditylenchus destructor, the Migratory Endoparasitic Phytonematode.</title>
        <authorList>
            <person name="Zhang H."/>
            <person name="Lin R."/>
            <person name="Xie B."/>
        </authorList>
    </citation>
    <scope>NUCLEOTIDE SEQUENCE</scope>
    <source>
        <strain evidence="2">BazhouSP</strain>
    </source>
</reference>
<sequence length="306" mass="32597">MPPGCWRASRCLLQAICPQPASSTLPHAVCIPQERAKDSDMNGHHEPQARRLTRRLLALASAPWQDPPSPEQRNRHAPGLSVEPNSSPCCRAKALMGSATASSAGTCPALAPAPTSRALPMPATASGVAKAGFFRMSWSTVCLPISGSCPASDCSRMRLHWLPKRCGPHFPVVVARRGVAVPSPAKTNRTGRAQRVTTRTSYTLATRCIHGHRHPRCHTACSFHSTRCPMATCDVCGNNYDKSFTLQQGGRSGTFDSFECAIHAFAPRCAHCDCAVIGHGVEGNGQIFCCAHCAGHSGVQGLADRA</sequence>
<dbReference type="AlphaFoldDB" id="A0AAD4QQY2"/>
<dbReference type="Proteomes" id="UP001201812">
    <property type="component" value="Unassembled WGS sequence"/>
</dbReference>
<feature type="region of interest" description="Disordered" evidence="1">
    <location>
        <begin position="62"/>
        <end position="83"/>
    </location>
</feature>
<gene>
    <name evidence="2" type="ORF">DdX_22361</name>
</gene>
<keyword evidence="3" id="KW-1185">Reference proteome</keyword>
<evidence type="ECO:0000256" key="1">
    <source>
        <dbReference type="SAM" id="MobiDB-lite"/>
    </source>
</evidence>
<proteinExistence type="predicted"/>
<evidence type="ECO:0000313" key="3">
    <source>
        <dbReference type="Proteomes" id="UP001201812"/>
    </source>
</evidence>
<comment type="caution">
    <text evidence="2">The sequence shown here is derived from an EMBL/GenBank/DDBJ whole genome shotgun (WGS) entry which is preliminary data.</text>
</comment>
<name>A0AAD4QQY2_9BILA</name>
<protein>
    <submittedName>
        <fullName evidence="2">Uncharacterized protein</fullName>
    </submittedName>
</protein>